<evidence type="ECO:0000259" key="5">
    <source>
        <dbReference type="Pfam" id="PF00890"/>
    </source>
</evidence>
<evidence type="ECO:0000313" key="7">
    <source>
        <dbReference type="Proteomes" id="UP000060016"/>
    </source>
</evidence>
<dbReference type="InterPro" id="IPR027477">
    <property type="entry name" value="Succ_DH/fumarate_Rdtase_cat_sf"/>
</dbReference>
<keyword evidence="4" id="KW-0560">Oxidoreductase</keyword>
<evidence type="ECO:0000256" key="4">
    <source>
        <dbReference type="ARBA" id="ARBA00023002"/>
    </source>
</evidence>
<gene>
    <name evidence="6" type="ORF">AK829_07800</name>
</gene>
<dbReference type="KEGG" id="crie:AK829_07800"/>
<dbReference type="GO" id="GO:0033765">
    <property type="term" value="F:steroid dehydrogenase activity, acting on the CH-CH group of donors"/>
    <property type="evidence" value="ECO:0007669"/>
    <property type="project" value="UniProtKB-ARBA"/>
</dbReference>
<evidence type="ECO:0000256" key="2">
    <source>
        <dbReference type="ARBA" id="ARBA00022630"/>
    </source>
</evidence>
<dbReference type="PANTHER" id="PTHR43400">
    <property type="entry name" value="FUMARATE REDUCTASE"/>
    <property type="match status" value="1"/>
</dbReference>
<name>A0A0K1RCD5_9CORY</name>
<evidence type="ECO:0000313" key="6">
    <source>
        <dbReference type="EMBL" id="AKV59074.1"/>
    </source>
</evidence>
<evidence type="ECO:0000256" key="1">
    <source>
        <dbReference type="ARBA" id="ARBA00001974"/>
    </source>
</evidence>
<keyword evidence="2" id="KW-0285">Flavoprotein</keyword>
<dbReference type="EMBL" id="CP012342">
    <property type="protein sequence ID" value="AKV59074.1"/>
    <property type="molecule type" value="Genomic_DNA"/>
</dbReference>
<dbReference type="Pfam" id="PF00890">
    <property type="entry name" value="FAD_binding_2"/>
    <property type="match status" value="1"/>
</dbReference>
<dbReference type="SUPFAM" id="SSF51905">
    <property type="entry name" value="FAD/NAD(P)-binding domain"/>
    <property type="match status" value="1"/>
</dbReference>
<dbReference type="STRING" id="156976.AK829_07800"/>
<dbReference type="RefSeq" id="WP_052205341.1">
    <property type="nucleotide sequence ID" value="NZ_CP012342.1"/>
</dbReference>
<dbReference type="AlphaFoldDB" id="A0A0K1RCD5"/>
<feature type="domain" description="FAD-dependent oxidoreductase 2 FAD-binding" evidence="5">
    <location>
        <begin position="15"/>
        <end position="545"/>
    </location>
</feature>
<dbReference type="PATRIC" id="fig|156976.3.peg.1561"/>
<sequence length="562" mass="60689">MNVASGPTARDIEVDVLVVGSGTGLATALYADDLGLDVLVIEKSEYVGGSTSMSGGAFWAPGNHVLRRDGFNDTVERGLEYVNDLVGDDAPRERWEAVIKAGPAAIKKLDELTDLNLFWAKGYSDYHPERPGGAAIGRTCEAKPFDLRKLGDERGRFHPPAIEASFPMPATGANYKYLNLITKLPVKALPQAAWRTIQGIGGLAIGREYVATGQATAGGLFHGCVKRNIPIWTRTPMTGLLQDDAGRVTGVTASQDGKDVTIRARRGVVLAGGGFEHNMDWRQRFQSPTLKVDMTLGNDANFGDLISIAVDQVDAETSFMDQAWWFPSLAPADDGSSPKIMLAERSLPGSFMVDEHGKRFINESTDYMTFGQHTLALREEGRANDLWLIFDKAYKDSYLFASEIFPRMPFPQEWYDAGVIVEASSPEELAAKIGLPVEGFVQQMQSFNADAQAGVDTQFWRGDSLYDNYYGDPTNVPNNNLRPLSGKLYAARMVLSDLGTCGGLSTNENATVLRTSGSPVPGLYAQGNTAANVFGTVYPGAGATIGQGIVAGWIIANHAKNA</sequence>
<dbReference type="InterPro" id="IPR050315">
    <property type="entry name" value="FAD-oxidoreductase_2"/>
</dbReference>
<dbReference type="PANTHER" id="PTHR43400:SF10">
    <property type="entry name" value="3-OXOSTEROID 1-DEHYDROGENASE"/>
    <property type="match status" value="1"/>
</dbReference>
<dbReference type="InterPro" id="IPR003953">
    <property type="entry name" value="FAD-dep_OxRdtase_2_FAD-bd"/>
</dbReference>
<keyword evidence="7" id="KW-1185">Reference proteome</keyword>
<dbReference type="InterPro" id="IPR036188">
    <property type="entry name" value="FAD/NAD-bd_sf"/>
</dbReference>
<accession>A0A0K1RCD5</accession>
<dbReference type="SUPFAM" id="SSF56425">
    <property type="entry name" value="Succinate dehydrogenase/fumarate reductase flavoprotein, catalytic domain"/>
    <property type="match status" value="1"/>
</dbReference>
<dbReference type="Gene3D" id="3.50.50.60">
    <property type="entry name" value="FAD/NAD(P)-binding domain"/>
    <property type="match status" value="2"/>
</dbReference>
<comment type="cofactor">
    <cofactor evidence="1">
        <name>FAD</name>
        <dbReference type="ChEBI" id="CHEBI:57692"/>
    </cofactor>
</comment>
<reference evidence="6 7" key="1">
    <citation type="submission" date="2015-08" db="EMBL/GenBank/DDBJ databases">
        <authorList>
            <person name="Babu N.S."/>
            <person name="Beckwith C.J."/>
            <person name="Beseler K.G."/>
            <person name="Brison A."/>
            <person name="Carone J.V."/>
            <person name="Caskin T.P."/>
            <person name="Diamond M."/>
            <person name="Durham M.E."/>
            <person name="Foxe J.M."/>
            <person name="Go M."/>
            <person name="Henderson B.A."/>
            <person name="Jones I.B."/>
            <person name="McGettigan J.A."/>
            <person name="Micheletti S.J."/>
            <person name="Nasrallah M.E."/>
            <person name="Ortiz D."/>
            <person name="Piller C.R."/>
            <person name="Privatt S.R."/>
            <person name="Schneider S.L."/>
            <person name="Sharp S."/>
            <person name="Smith T.C."/>
            <person name="Stanton J.D."/>
            <person name="Ullery H.E."/>
            <person name="Wilson R.J."/>
            <person name="Serrano M.G."/>
            <person name="Buck G."/>
            <person name="Lee V."/>
            <person name="Wang Y."/>
            <person name="Carvalho R."/>
            <person name="Voegtly L."/>
            <person name="Shi R."/>
            <person name="Duckworth R."/>
            <person name="Johnson A."/>
            <person name="Loviza R."/>
            <person name="Walstead R."/>
            <person name="Shah Z."/>
            <person name="Kiflezghi M."/>
            <person name="Wade K."/>
            <person name="Ball S.L."/>
            <person name="Bradley K.W."/>
            <person name="Asai D.J."/>
            <person name="Bowman C.A."/>
            <person name="Russell D.A."/>
            <person name="Pope W.H."/>
            <person name="Jacobs-Sera D."/>
            <person name="Hendrix R.W."/>
            <person name="Hatfull G.F."/>
        </authorList>
    </citation>
    <scope>NUCLEOTIDE SEQUENCE [LARGE SCALE GENOMIC DNA]</scope>
    <source>
        <strain evidence="6 7">PUDD_83A45</strain>
    </source>
</reference>
<dbReference type="Gene3D" id="3.90.700.10">
    <property type="entry name" value="Succinate dehydrogenase/fumarate reductase flavoprotein, catalytic domain"/>
    <property type="match status" value="1"/>
</dbReference>
<dbReference type="GO" id="GO:0008202">
    <property type="term" value="P:steroid metabolic process"/>
    <property type="evidence" value="ECO:0007669"/>
    <property type="project" value="UniProtKB-ARBA"/>
</dbReference>
<evidence type="ECO:0000256" key="3">
    <source>
        <dbReference type="ARBA" id="ARBA00022827"/>
    </source>
</evidence>
<organism evidence="6 7">
    <name type="scientific">Corynebacterium riegelii</name>
    <dbReference type="NCBI Taxonomy" id="156976"/>
    <lineage>
        <taxon>Bacteria</taxon>
        <taxon>Bacillati</taxon>
        <taxon>Actinomycetota</taxon>
        <taxon>Actinomycetes</taxon>
        <taxon>Mycobacteriales</taxon>
        <taxon>Corynebacteriaceae</taxon>
        <taxon>Corynebacterium</taxon>
    </lineage>
</organism>
<proteinExistence type="predicted"/>
<dbReference type="Proteomes" id="UP000060016">
    <property type="component" value="Chromosome"/>
</dbReference>
<keyword evidence="3" id="KW-0274">FAD</keyword>
<protein>
    <submittedName>
        <fullName evidence="6">3-ketosteroid-delta-1-dehydrogenase</fullName>
    </submittedName>
</protein>